<organism evidence="1">
    <name type="scientific">Rhizophora mucronata</name>
    <name type="common">Asiatic mangrove</name>
    <dbReference type="NCBI Taxonomy" id="61149"/>
    <lineage>
        <taxon>Eukaryota</taxon>
        <taxon>Viridiplantae</taxon>
        <taxon>Streptophyta</taxon>
        <taxon>Embryophyta</taxon>
        <taxon>Tracheophyta</taxon>
        <taxon>Spermatophyta</taxon>
        <taxon>Magnoliopsida</taxon>
        <taxon>eudicotyledons</taxon>
        <taxon>Gunneridae</taxon>
        <taxon>Pentapetalae</taxon>
        <taxon>rosids</taxon>
        <taxon>fabids</taxon>
        <taxon>Malpighiales</taxon>
        <taxon>Rhizophoraceae</taxon>
        <taxon>Rhizophora</taxon>
    </lineage>
</organism>
<sequence length="26" mass="3048">MGEKQNLQVAQTPPMHQQLDMYLAKF</sequence>
<proteinExistence type="predicted"/>
<dbReference type="AlphaFoldDB" id="A0A2P2PVD8"/>
<name>A0A2P2PVD8_RHIMU</name>
<dbReference type="EMBL" id="GGEC01078191">
    <property type="protein sequence ID" value="MBX58675.1"/>
    <property type="molecule type" value="Transcribed_RNA"/>
</dbReference>
<reference evidence="1" key="1">
    <citation type="submission" date="2018-02" db="EMBL/GenBank/DDBJ databases">
        <title>Rhizophora mucronata_Transcriptome.</title>
        <authorList>
            <person name="Meera S.P."/>
            <person name="Sreeshan A."/>
            <person name="Augustine A."/>
        </authorList>
    </citation>
    <scope>NUCLEOTIDE SEQUENCE</scope>
    <source>
        <tissue evidence="1">Leaf</tissue>
    </source>
</reference>
<evidence type="ECO:0000313" key="1">
    <source>
        <dbReference type="EMBL" id="MBX58675.1"/>
    </source>
</evidence>
<protein>
    <submittedName>
        <fullName evidence="1">Uncharacterized protein</fullName>
    </submittedName>
</protein>
<accession>A0A2P2PVD8</accession>